<accession>A0A6A4M7L4</accession>
<gene>
    <name evidence="1" type="ORF">C3L33_00818</name>
</gene>
<keyword evidence="2" id="KW-1185">Reference proteome</keyword>
<sequence length="166" mass="18497">MTRDYDCNVWQSDASIIPPNTKVPCNNDRSYFYIRIVADFSTYLIEDEEEEDSHGLPTRTLEQAEDVKAFKIPADKLVHESTSCSTISRMLSAMDIPEDAQPDMVHRISHCARSMAKASYNAGLKVLPMIVHIFVEDYIVDDGGGDDDFDMGEAIEGSVRAEGRAG</sequence>
<protein>
    <submittedName>
        <fullName evidence="1">Uncharacterized protein</fullName>
    </submittedName>
</protein>
<evidence type="ECO:0000313" key="1">
    <source>
        <dbReference type="EMBL" id="KAE9467273.1"/>
    </source>
</evidence>
<organism evidence="1 2">
    <name type="scientific">Rhododendron williamsianum</name>
    <dbReference type="NCBI Taxonomy" id="262921"/>
    <lineage>
        <taxon>Eukaryota</taxon>
        <taxon>Viridiplantae</taxon>
        <taxon>Streptophyta</taxon>
        <taxon>Embryophyta</taxon>
        <taxon>Tracheophyta</taxon>
        <taxon>Spermatophyta</taxon>
        <taxon>Magnoliopsida</taxon>
        <taxon>eudicotyledons</taxon>
        <taxon>Gunneridae</taxon>
        <taxon>Pentapetalae</taxon>
        <taxon>asterids</taxon>
        <taxon>Ericales</taxon>
        <taxon>Ericaceae</taxon>
        <taxon>Ericoideae</taxon>
        <taxon>Rhodoreae</taxon>
        <taxon>Rhododendron</taxon>
    </lineage>
</organism>
<feature type="non-terminal residue" evidence="1">
    <location>
        <position position="1"/>
    </location>
</feature>
<evidence type="ECO:0000313" key="2">
    <source>
        <dbReference type="Proteomes" id="UP000428333"/>
    </source>
</evidence>
<dbReference type="OrthoDB" id="1149625at2759"/>
<name>A0A6A4M7L4_9ERIC</name>
<reference evidence="1 2" key="1">
    <citation type="journal article" date="2019" name="Genome Biol. Evol.">
        <title>The Rhododendron genome and chromosomal organization provide insight into shared whole-genome duplications across the heath family (Ericaceae).</title>
        <authorList>
            <person name="Soza V.L."/>
            <person name="Lindsley D."/>
            <person name="Waalkes A."/>
            <person name="Ramage E."/>
            <person name="Patwardhan R.P."/>
            <person name="Burton J.N."/>
            <person name="Adey A."/>
            <person name="Kumar A."/>
            <person name="Qiu R."/>
            <person name="Shendure J."/>
            <person name="Hall B."/>
        </authorList>
    </citation>
    <scope>NUCLEOTIDE SEQUENCE [LARGE SCALE GENOMIC DNA]</scope>
    <source>
        <strain evidence="1">RSF 1966-606</strain>
    </source>
</reference>
<proteinExistence type="predicted"/>
<dbReference type="Proteomes" id="UP000428333">
    <property type="component" value="Linkage Group LG01"/>
</dbReference>
<comment type="caution">
    <text evidence="1">The sequence shown here is derived from an EMBL/GenBank/DDBJ whole genome shotgun (WGS) entry which is preliminary data.</text>
</comment>
<dbReference type="EMBL" id="QEFC01000040">
    <property type="protein sequence ID" value="KAE9467273.1"/>
    <property type="molecule type" value="Genomic_DNA"/>
</dbReference>
<dbReference type="AlphaFoldDB" id="A0A6A4M7L4"/>